<keyword evidence="8" id="KW-1015">Disulfide bond</keyword>
<keyword evidence="6" id="KW-1133">Transmembrane helix</keyword>
<evidence type="ECO:0000259" key="13">
    <source>
        <dbReference type="SMART" id="SM00409"/>
    </source>
</evidence>
<organism evidence="14 15">
    <name type="scientific">Phyllostomus discolor</name>
    <name type="common">pale spear-nosed bat</name>
    <dbReference type="NCBI Taxonomy" id="89673"/>
    <lineage>
        <taxon>Eukaryota</taxon>
        <taxon>Metazoa</taxon>
        <taxon>Chordata</taxon>
        <taxon>Craniata</taxon>
        <taxon>Vertebrata</taxon>
        <taxon>Euteleostomi</taxon>
        <taxon>Mammalia</taxon>
        <taxon>Eutheria</taxon>
        <taxon>Laurasiatheria</taxon>
        <taxon>Chiroptera</taxon>
        <taxon>Yangochiroptera</taxon>
        <taxon>Phyllostomidae</taxon>
        <taxon>Phyllostominae</taxon>
        <taxon>Phyllostomus</taxon>
    </lineage>
</organism>
<dbReference type="InterPro" id="IPR003599">
    <property type="entry name" value="Ig_sub"/>
</dbReference>
<feature type="signal peptide" evidence="12">
    <location>
        <begin position="1"/>
        <end position="18"/>
    </location>
</feature>
<dbReference type="Proteomes" id="UP000664940">
    <property type="component" value="Unassembled WGS sequence"/>
</dbReference>
<evidence type="ECO:0000313" key="15">
    <source>
        <dbReference type="Proteomes" id="UP000664940"/>
    </source>
</evidence>
<evidence type="ECO:0000256" key="2">
    <source>
        <dbReference type="ARBA" id="ARBA00022475"/>
    </source>
</evidence>
<name>A0A833ZH56_9CHIR</name>
<keyword evidence="9" id="KW-0675">Receptor</keyword>
<accession>A0A833ZH56</accession>
<gene>
    <name evidence="14" type="ORF">HJG60_002402</name>
</gene>
<dbReference type="InterPro" id="IPR013106">
    <property type="entry name" value="Ig_V-set"/>
</dbReference>
<dbReference type="PANTHER" id="PTHR11860:SF101">
    <property type="entry name" value="CMRF35-LIKE MOLECULE 1"/>
    <property type="match status" value="1"/>
</dbReference>
<proteinExistence type="inferred from homology"/>
<evidence type="ECO:0000313" key="14">
    <source>
        <dbReference type="EMBL" id="KAF6092813.1"/>
    </source>
</evidence>
<dbReference type="AlphaFoldDB" id="A0A833ZH56"/>
<dbReference type="PANTHER" id="PTHR11860">
    <property type="entry name" value="POLYMERIC-IMMUNOGLOBULIN RECEPTOR"/>
    <property type="match status" value="1"/>
</dbReference>
<evidence type="ECO:0000256" key="10">
    <source>
        <dbReference type="ARBA" id="ARBA00023319"/>
    </source>
</evidence>
<dbReference type="CDD" id="cd05716">
    <property type="entry name" value="IgV_pIgR_like"/>
    <property type="match status" value="1"/>
</dbReference>
<evidence type="ECO:0000256" key="6">
    <source>
        <dbReference type="ARBA" id="ARBA00022989"/>
    </source>
</evidence>
<comment type="caution">
    <text evidence="14">The sequence shown here is derived from an EMBL/GenBank/DDBJ whole genome shotgun (WGS) entry which is preliminary data.</text>
</comment>
<reference evidence="14 15" key="1">
    <citation type="journal article" date="2020" name="Nature">
        <title>Six reference-quality genomes reveal evolution of bat adaptations.</title>
        <authorList>
            <person name="Jebb D."/>
            <person name="Huang Z."/>
            <person name="Pippel M."/>
            <person name="Hughes G.M."/>
            <person name="Lavrichenko K."/>
            <person name="Devanna P."/>
            <person name="Winkler S."/>
            <person name="Jermiin L.S."/>
            <person name="Skirmuntt E.C."/>
            <person name="Katzourakis A."/>
            <person name="Burkitt-Gray L."/>
            <person name="Ray D.A."/>
            <person name="Sullivan K.A.M."/>
            <person name="Roscito J.G."/>
            <person name="Kirilenko B.M."/>
            <person name="Davalos L.M."/>
            <person name="Corthals A.P."/>
            <person name="Power M.L."/>
            <person name="Jones G."/>
            <person name="Ransome R.D."/>
            <person name="Dechmann D.K.N."/>
            <person name="Locatelli A.G."/>
            <person name="Puechmaille S.J."/>
            <person name="Fedrigo O."/>
            <person name="Jarvis E.D."/>
            <person name="Hiller M."/>
            <person name="Vernes S.C."/>
            <person name="Myers E.W."/>
            <person name="Teeling E.C."/>
        </authorList>
    </citation>
    <scope>NUCLEOTIDE SEQUENCE [LARGE SCALE GENOMIC DNA]</scope>
    <source>
        <strain evidence="14">Bat1K_MPI-CBG_1</strain>
    </source>
</reference>
<evidence type="ECO:0000256" key="4">
    <source>
        <dbReference type="ARBA" id="ARBA00022729"/>
    </source>
</evidence>
<keyword evidence="4 12" id="KW-0732">Signal</keyword>
<evidence type="ECO:0000256" key="7">
    <source>
        <dbReference type="ARBA" id="ARBA00023136"/>
    </source>
</evidence>
<dbReference type="InterPro" id="IPR050671">
    <property type="entry name" value="CD300_family_receptors"/>
</dbReference>
<keyword evidence="5" id="KW-0391">Immunity</keyword>
<feature type="chain" id="PRO_5032326409" description="Immunoglobulin domain-containing protein" evidence="12">
    <location>
        <begin position="19"/>
        <end position="146"/>
    </location>
</feature>
<keyword evidence="2" id="KW-1003">Cell membrane</keyword>
<comment type="subcellular location">
    <subcellularLocation>
        <location evidence="1">Cell membrane</location>
        <topology evidence="1">Single-pass type I membrane protein</topology>
    </subcellularLocation>
</comment>
<dbReference type="Pfam" id="PF07686">
    <property type="entry name" value="V-set"/>
    <property type="match status" value="1"/>
</dbReference>
<dbReference type="InterPro" id="IPR036179">
    <property type="entry name" value="Ig-like_dom_sf"/>
</dbReference>
<evidence type="ECO:0000256" key="5">
    <source>
        <dbReference type="ARBA" id="ARBA00022859"/>
    </source>
</evidence>
<dbReference type="GO" id="GO:0002376">
    <property type="term" value="P:immune system process"/>
    <property type="evidence" value="ECO:0007669"/>
    <property type="project" value="UniProtKB-KW"/>
</dbReference>
<dbReference type="GO" id="GO:0005886">
    <property type="term" value="C:plasma membrane"/>
    <property type="evidence" value="ECO:0007669"/>
    <property type="project" value="UniProtKB-SubCell"/>
</dbReference>
<dbReference type="InterPro" id="IPR013783">
    <property type="entry name" value="Ig-like_fold"/>
</dbReference>
<evidence type="ECO:0000256" key="8">
    <source>
        <dbReference type="ARBA" id="ARBA00023157"/>
    </source>
</evidence>
<evidence type="ECO:0000256" key="3">
    <source>
        <dbReference type="ARBA" id="ARBA00022692"/>
    </source>
</evidence>
<dbReference type="SUPFAM" id="SSF48726">
    <property type="entry name" value="Immunoglobulin"/>
    <property type="match status" value="1"/>
</dbReference>
<evidence type="ECO:0000256" key="11">
    <source>
        <dbReference type="ARBA" id="ARBA00043958"/>
    </source>
</evidence>
<dbReference type="Gene3D" id="2.60.40.10">
    <property type="entry name" value="Immunoglobulins"/>
    <property type="match status" value="1"/>
</dbReference>
<comment type="similarity">
    <text evidence="11">Belongs to the CD300 family.</text>
</comment>
<protein>
    <recommendedName>
        <fullName evidence="13">Immunoglobulin domain-containing protein</fullName>
    </recommendedName>
</protein>
<dbReference type="EMBL" id="JABVXQ010000008">
    <property type="protein sequence ID" value="KAF6092813.1"/>
    <property type="molecule type" value="Genomic_DNA"/>
</dbReference>
<evidence type="ECO:0000256" key="12">
    <source>
        <dbReference type="SAM" id="SignalP"/>
    </source>
</evidence>
<dbReference type="FunFam" id="2.60.40.10:FF:000370">
    <property type="entry name" value="CMRF35-like molecule 1"/>
    <property type="match status" value="1"/>
</dbReference>
<sequence>MWLLSPVLFLLSLPGCFSIRGPGAVTGREQGSLTVWCHYRPKWMTYKKYWCRGAQWPFCQVLVETKGSEQEVTKGRVSIRDDQKNHSILVTMQHLRQEDNDTYWCGINRSGSDPGTSIRVMVVPGNVVSRSIASSYAEVSFRSHIR</sequence>
<evidence type="ECO:0000256" key="9">
    <source>
        <dbReference type="ARBA" id="ARBA00023170"/>
    </source>
</evidence>
<keyword evidence="7" id="KW-0472">Membrane</keyword>
<dbReference type="SMART" id="SM00409">
    <property type="entry name" value="IG"/>
    <property type="match status" value="1"/>
</dbReference>
<keyword evidence="10" id="KW-0393">Immunoglobulin domain</keyword>
<feature type="domain" description="Immunoglobulin" evidence="13">
    <location>
        <begin position="22"/>
        <end position="123"/>
    </location>
</feature>
<keyword evidence="3" id="KW-0812">Transmembrane</keyword>
<dbReference type="GO" id="GO:0004888">
    <property type="term" value="F:transmembrane signaling receptor activity"/>
    <property type="evidence" value="ECO:0007669"/>
    <property type="project" value="TreeGrafter"/>
</dbReference>
<evidence type="ECO:0000256" key="1">
    <source>
        <dbReference type="ARBA" id="ARBA00004251"/>
    </source>
</evidence>